<evidence type="ECO:0000313" key="3">
    <source>
        <dbReference type="EMBL" id="OBS21182.1"/>
    </source>
</evidence>
<dbReference type="AlphaFoldDB" id="A0A1B8AKY0"/>
<organism evidence="3 4">
    <name type="scientific">Fusarium poae</name>
    <dbReference type="NCBI Taxonomy" id="36050"/>
    <lineage>
        <taxon>Eukaryota</taxon>
        <taxon>Fungi</taxon>
        <taxon>Dikarya</taxon>
        <taxon>Ascomycota</taxon>
        <taxon>Pezizomycotina</taxon>
        <taxon>Sordariomycetes</taxon>
        <taxon>Hypocreomycetidae</taxon>
        <taxon>Hypocreales</taxon>
        <taxon>Nectriaceae</taxon>
        <taxon>Fusarium</taxon>
    </lineage>
</organism>
<proteinExistence type="predicted"/>
<keyword evidence="4" id="KW-1185">Reference proteome</keyword>
<feature type="transmembrane region" description="Helical" evidence="2">
    <location>
        <begin position="139"/>
        <end position="162"/>
    </location>
</feature>
<feature type="transmembrane region" description="Helical" evidence="2">
    <location>
        <begin position="35"/>
        <end position="56"/>
    </location>
</feature>
<accession>A0A1B8AKY0</accession>
<keyword evidence="2" id="KW-1133">Transmembrane helix</keyword>
<protein>
    <submittedName>
        <fullName evidence="3">Uncharacterized protein</fullName>
    </submittedName>
</protein>
<dbReference type="STRING" id="36050.A0A1B8AKY0"/>
<feature type="transmembrane region" description="Helical" evidence="2">
    <location>
        <begin position="98"/>
        <end position="119"/>
    </location>
</feature>
<feature type="compositionally biased region" description="Low complexity" evidence="1">
    <location>
        <begin position="257"/>
        <end position="272"/>
    </location>
</feature>
<keyword evidence="2" id="KW-0472">Membrane</keyword>
<feature type="transmembrane region" description="Helical" evidence="2">
    <location>
        <begin position="174"/>
        <end position="192"/>
    </location>
</feature>
<comment type="caution">
    <text evidence="3">The sequence shown here is derived from an EMBL/GenBank/DDBJ whole genome shotgun (WGS) entry which is preliminary data.</text>
</comment>
<name>A0A1B8AKY0_FUSPO</name>
<gene>
    <name evidence="3" type="ORF">FPOA_07520</name>
</gene>
<dbReference type="EMBL" id="LYXU01000003">
    <property type="protein sequence ID" value="OBS21182.1"/>
    <property type="molecule type" value="Genomic_DNA"/>
</dbReference>
<dbReference type="OMA" id="TAWSSHF"/>
<evidence type="ECO:0000256" key="2">
    <source>
        <dbReference type="SAM" id="Phobius"/>
    </source>
</evidence>
<reference evidence="3 4" key="1">
    <citation type="submission" date="2016-06" db="EMBL/GenBank/DDBJ databases">
        <title>Living apart together: crosstalk between the core and supernumerary genomes in a fungal plant pathogen.</title>
        <authorList>
            <person name="Vanheule A."/>
            <person name="Audenaert K."/>
            <person name="Warris S."/>
            <person name="Van De Geest H."/>
            <person name="Schijlen E."/>
            <person name="Hofte M."/>
            <person name="De Saeger S."/>
            <person name="Haesaert G."/>
            <person name="Waalwijk C."/>
            <person name="Van Der Lee T."/>
        </authorList>
    </citation>
    <scope>NUCLEOTIDE SEQUENCE [LARGE SCALE GENOMIC DNA]</scope>
    <source>
        <strain evidence="3 4">2516</strain>
    </source>
</reference>
<dbReference type="Proteomes" id="UP000091967">
    <property type="component" value="Unassembled WGS sequence"/>
</dbReference>
<evidence type="ECO:0000256" key="1">
    <source>
        <dbReference type="SAM" id="MobiDB-lite"/>
    </source>
</evidence>
<evidence type="ECO:0000313" key="4">
    <source>
        <dbReference type="Proteomes" id="UP000091967"/>
    </source>
</evidence>
<feature type="region of interest" description="Disordered" evidence="1">
    <location>
        <begin position="237"/>
        <end position="325"/>
    </location>
</feature>
<keyword evidence="2" id="KW-0812">Transmembrane</keyword>
<dbReference type="OrthoDB" id="5084788at2759"/>
<sequence length="570" mass="64565">MLWRQKPLGYDPKDFPDYKLYQNHETGFQQLLKQWPIIFTFITWSFTFLFSILTIINEWFWMIIRDPLQYGKANAWIIKQYHGCPTVFQMTYGAAITVWFFSILYRIIIAICGVLLGAYNDPAWAVNQALTFSSYVEDLVFGGGTLIACTIFNFAYSSIVLLHDVSVHSFSGMIILLIAVVLFQLHHYLFVYNPEATKESTQPLKGIINNSSVDAMRSPNTNMGSYQVPTPLTGSSLQRIPYNPPWRSSPGRCFRAPTTPSTGSTTSSSNSSPPDPTPFRRRPSPKSNKPPGASYVAVSPKSVEKLRNDGYGVPEPTRETTYSWDSPIGDERLAQLRRRAQLHVKPSPPKFKEVEQHKAEAEDEARFVHSVVPTKTQWVYSSLDAVERRIAIITDEVKDLGTKVDSFKEAGIVRPIPEPSDDLQASPRTQKREATLVERERIKAAMTHYVPEIENAAMAILKQQHGVEELLDRTENLIAKAGKTGCAVSRAVSGEVEDCRVKIKNMFGDARQTLIKARSIEELCEDRRVKLTDEANKLKRLDRAHLLLLEINAKKREIEMHRSVITIESR</sequence>